<organism evidence="4 5">
    <name type="scientific">Zingiber officinale</name>
    <name type="common">Ginger</name>
    <name type="synonym">Amomum zingiber</name>
    <dbReference type="NCBI Taxonomy" id="94328"/>
    <lineage>
        <taxon>Eukaryota</taxon>
        <taxon>Viridiplantae</taxon>
        <taxon>Streptophyta</taxon>
        <taxon>Embryophyta</taxon>
        <taxon>Tracheophyta</taxon>
        <taxon>Spermatophyta</taxon>
        <taxon>Magnoliopsida</taxon>
        <taxon>Liliopsida</taxon>
        <taxon>Zingiberales</taxon>
        <taxon>Zingiberaceae</taxon>
        <taxon>Zingiber</taxon>
    </lineage>
</organism>
<gene>
    <name evidence="4" type="ORF">ZIOFF_038260</name>
</gene>
<dbReference type="CDD" id="cd00519">
    <property type="entry name" value="Lipase_3"/>
    <property type="match status" value="1"/>
</dbReference>
<sequence>MASNSDHPKYMTLRPDQGGVLDLFRILYSPNLSENRFFDRSAEVEIVERWWRRRLVLVFTLLLQIMLLTFRKPLAWLGDRIELLLNFVAQYPGFAPLMINFIKVHIPVSLHSHATSIPIFNGLNFFDWSEQVQFHLGVLDLDLALQVEKPAAITNASGNEERAHYKAWERSNRLSLMFMRMSIANNIKSALPKTESAKEFMEFVKERSQTADKSLAGTLMGTLTTMKFDGSRTMHEHVIEMTNIAARLKSLGMEVDENFLVQFILNSLPSEYGPFQMNYNTMKDKWNVHELHSMLVQEETRLKNQGNHSIHYVNHQGAGKKIEKRHGKGKGQLKICESSAKIQKKESNKNKCHFCGKFGHFQKDCQKRKAWFEKKGKLIAYVCLESNLTEVPHNTWWLDSGGTTHVSNTMQGFLTIQTISPNEKFVLMGNRVKVPVEAVGTYRLILDTGHHLDLYETLYVPSISRNLVSVSKLDVAGYYFKFGNGCFSLYKHTYMIGSGKRILPERNSSKYRSAVWFLDPRDKLDSSIEPGDVKYRAALSSMASKLAYENESSIKSVVTDDWNMEFLGFYDCWNDYQRQFSTQAFMLGDRAGDPELIVVAFRGTNPFEAMDWYTDFDVSWHELPGAGKVHEGFLKGLGLQRSPHALPKEAEGGEIKPYAYYAIRDELRRLLRRNAKAKFLVTGHSLGGALAVLFPSVLAHHGEEELLRRLEGVYTFGQPRVGDEVFGEFAGRHLEGRYFRYVYSNDIVPRVPFDDSALLFKHFGTCFYFDSLYRGKLMEEEPNKNYFSLWELLPRYMNAVWELVRSFLMGRLKGAEYEEGWLLRFVRLCGILLPGVSSHLPGNYVNCARLASN</sequence>
<dbReference type="Pfam" id="PF22936">
    <property type="entry name" value="Pol_BBD"/>
    <property type="match status" value="1"/>
</dbReference>
<dbReference type="GO" id="GO:0008270">
    <property type="term" value="F:zinc ion binding"/>
    <property type="evidence" value="ECO:0007669"/>
    <property type="project" value="UniProtKB-KW"/>
</dbReference>
<dbReference type="Proteomes" id="UP000734854">
    <property type="component" value="Unassembled WGS sequence"/>
</dbReference>
<dbReference type="PANTHER" id="PTHR46086">
    <property type="entry name" value="ALPHA/BETA-HYDROLASES SUPERFAMILY PROTEIN"/>
    <property type="match status" value="1"/>
</dbReference>
<dbReference type="PROSITE" id="PS50158">
    <property type="entry name" value="ZF_CCHC"/>
    <property type="match status" value="1"/>
</dbReference>
<dbReference type="InterPro" id="IPR002921">
    <property type="entry name" value="Fungal_lipase-type"/>
</dbReference>
<dbReference type="SUPFAM" id="SSF53474">
    <property type="entry name" value="alpha/beta-Hydrolases"/>
    <property type="match status" value="1"/>
</dbReference>
<dbReference type="InterPro" id="IPR001878">
    <property type="entry name" value="Znf_CCHC"/>
</dbReference>
<dbReference type="InterPro" id="IPR054722">
    <property type="entry name" value="PolX-like_BBD"/>
</dbReference>
<keyword evidence="1" id="KW-0479">Metal-binding</keyword>
<accession>A0A8J5G147</accession>
<reference evidence="4 5" key="1">
    <citation type="submission" date="2020-08" db="EMBL/GenBank/DDBJ databases">
        <title>Plant Genome Project.</title>
        <authorList>
            <person name="Zhang R.-G."/>
        </authorList>
    </citation>
    <scope>NUCLEOTIDE SEQUENCE [LARGE SCALE GENOMIC DNA]</scope>
    <source>
        <tissue evidence="4">Rhizome</tissue>
    </source>
</reference>
<dbReference type="GO" id="GO:0006629">
    <property type="term" value="P:lipid metabolic process"/>
    <property type="evidence" value="ECO:0007669"/>
    <property type="project" value="InterPro"/>
</dbReference>
<dbReference type="SUPFAM" id="SSF57756">
    <property type="entry name" value="Retrovirus zinc finger-like domains"/>
    <property type="match status" value="1"/>
</dbReference>
<dbReference type="Pfam" id="PF01764">
    <property type="entry name" value="Lipase_3"/>
    <property type="match status" value="1"/>
</dbReference>
<proteinExistence type="predicted"/>
<dbReference type="InterPro" id="IPR029058">
    <property type="entry name" value="AB_hydrolase_fold"/>
</dbReference>
<dbReference type="InterPro" id="IPR044819">
    <property type="entry name" value="OBL-like"/>
</dbReference>
<keyword evidence="2" id="KW-0812">Transmembrane</keyword>
<keyword evidence="5" id="KW-1185">Reference proteome</keyword>
<dbReference type="Pfam" id="PF14223">
    <property type="entry name" value="Retrotran_gag_2"/>
    <property type="match status" value="1"/>
</dbReference>
<dbReference type="InterPro" id="IPR036875">
    <property type="entry name" value="Znf_CCHC_sf"/>
</dbReference>
<feature type="transmembrane region" description="Helical" evidence="2">
    <location>
        <begin position="55"/>
        <end position="71"/>
    </location>
</feature>
<comment type="caution">
    <text evidence="4">The sequence shown here is derived from an EMBL/GenBank/DDBJ whole genome shotgun (WGS) entry which is preliminary data.</text>
</comment>
<dbReference type="AlphaFoldDB" id="A0A8J5G147"/>
<keyword evidence="1" id="KW-0862">Zinc</keyword>
<evidence type="ECO:0000256" key="2">
    <source>
        <dbReference type="SAM" id="Phobius"/>
    </source>
</evidence>
<dbReference type="PANTHER" id="PTHR46086:SF4">
    <property type="entry name" value="ALPHA_BETA-HYDROLASES SUPERFAMILY PROTEIN"/>
    <property type="match status" value="1"/>
</dbReference>
<dbReference type="EMBL" id="JACMSC010000011">
    <property type="protein sequence ID" value="KAG6498540.1"/>
    <property type="molecule type" value="Genomic_DNA"/>
</dbReference>
<protein>
    <recommendedName>
        <fullName evidence="3">CCHC-type domain-containing protein</fullName>
    </recommendedName>
</protein>
<keyword evidence="2" id="KW-0472">Membrane</keyword>
<evidence type="ECO:0000313" key="5">
    <source>
        <dbReference type="Proteomes" id="UP000734854"/>
    </source>
</evidence>
<dbReference type="GO" id="GO:0003676">
    <property type="term" value="F:nucleic acid binding"/>
    <property type="evidence" value="ECO:0007669"/>
    <property type="project" value="InterPro"/>
</dbReference>
<keyword evidence="2" id="KW-1133">Transmembrane helix</keyword>
<evidence type="ECO:0000256" key="1">
    <source>
        <dbReference type="PROSITE-ProRule" id="PRU00047"/>
    </source>
</evidence>
<keyword evidence="1" id="KW-0863">Zinc-finger</keyword>
<name>A0A8J5G147_ZINOF</name>
<dbReference type="GO" id="GO:0004806">
    <property type="term" value="F:triacylglycerol lipase activity"/>
    <property type="evidence" value="ECO:0007669"/>
    <property type="project" value="InterPro"/>
</dbReference>
<evidence type="ECO:0000259" key="3">
    <source>
        <dbReference type="PROSITE" id="PS50158"/>
    </source>
</evidence>
<dbReference type="SMART" id="SM00343">
    <property type="entry name" value="ZnF_C2HC"/>
    <property type="match status" value="1"/>
</dbReference>
<feature type="domain" description="CCHC-type" evidence="3">
    <location>
        <begin position="351"/>
        <end position="367"/>
    </location>
</feature>
<evidence type="ECO:0000313" key="4">
    <source>
        <dbReference type="EMBL" id="KAG6498540.1"/>
    </source>
</evidence>
<dbReference type="Gene3D" id="3.40.50.1820">
    <property type="entry name" value="alpha/beta hydrolase"/>
    <property type="match status" value="1"/>
</dbReference>